<feature type="compositionally biased region" description="Acidic residues" evidence="1">
    <location>
        <begin position="93"/>
        <end position="102"/>
    </location>
</feature>
<dbReference type="RefSeq" id="WP_117284149.1">
    <property type="nucleotide sequence ID" value="NZ_JAMTCE010000022.1"/>
</dbReference>
<dbReference type="EMBL" id="QICA01000025">
    <property type="protein sequence ID" value="RNL36073.1"/>
    <property type="molecule type" value="Genomic_DNA"/>
</dbReference>
<evidence type="ECO:0000313" key="2">
    <source>
        <dbReference type="EMBL" id="RNL36073.1"/>
    </source>
</evidence>
<accession>A0A3N0APT1</accession>
<dbReference type="Proteomes" id="UP000278327">
    <property type="component" value="Unassembled WGS sequence"/>
</dbReference>
<organism evidence="2 3">
    <name type="scientific">Adlercreutzia equolifaciens subsp. celatus DSM 18785</name>
    <dbReference type="NCBI Taxonomy" id="1121021"/>
    <lineage>
        <taxon>Bacteria</taxon>
        <taxon>Bacillati</taxon>
        <taxon>Actinomycetota</taxon>
        <taxon>Coriobacteriia</taxon>
        <taxon>Eggerthellales</taxon>
        <taxon>Eggerthellaceae</taxon>
        <taxon>Adlercreutzia</taxon>
    </lineage>
</organism>
<keyword evidence="3" id="KW-1185">Reference proteome</keyword>
<dbReference type="AlphaFoldDB" id="A0A3N0APT1"/>
<evidence type="ECO:0000313" key="3">
    <source>
        <dbReference type="Proteomes" id="UP000278327"/>
    </source>
</evidence>
<evidence type="ECO:0000256" key="1">
    <source>
        <dbReference type="SAM" id="MobiDB-lite"/>
    </source>
</evidence>
<comment type="caution">
    <text evidence="2">The sequence shown here is derived from an EMBL/GenBank/DDBJ whole genome shotgun (WGS) entry which is preliminary data.</text>
</comment>
<reference evidence="2 3" key="1">
    <citation type="journal article" date="2019" name="Microbiol. Resour. Announc.">
        <title>Draft Genome Sequences of Type Strains of Gordonibacter faecihominis, Paraeggerthella hongkongensis, Parvibacter caecicola,Slackia equolifaciens, Slackia faecicanis, and Slackia isoflavoniconvertens.</title>
        <authorList>
            <person name="Danylec N."/>
            <person name="Stoll D.A."/>
            <person name="Dotsch A."/>
            <person name="Huch M."/>
        </authorList>
    </citation>
    <scope>NUCLEOTIDE SEQUENCE [LARGE SCALE GENOMIC DNA]</scope>
    <source>
        <strain evidence="2 3">DSM 18785</strain>
    </source>
</reference>
<name>A0A3N0APT1_9ACTN</name>
<sequence length="102" mass="11231">MENIVKVRACFTGCNIKSGKTVMQFELDPEHKGALPQLAIMTGTFVTIELTSDQTVMFVDTGSGEVIDGQEEAFADDDEDEDDSYQLPPAAYEYEDIQDEAA</sequence>
<protein>
    <submittedName>
        <fullName evidence="2">Uncharacterized protein</fullName>
    </submittedName>
</protein>
<feature type="region of interest" description="Disordered" evidence="1">
    <location>
        <begin position="72"/>
        <end position="102"/>
    </location>
</feature>
<feature type="compositionally biased region" description="Acidic residues" evidence="1">
    <location>
        <begin position="72"/>
        <end position="84"/>
    </location>
</feature>
<proteinExistence type="predicted"/>
<gene>
    <name evidence="2" type="ORF">DMP10_11435</name>
</gene>